<proteinExistence type="predicted"/>
<accession>B5D333</accession>
<feature type="transmembrane region" description="Helical" evidence="1">
    <location>
        <begin position="12"/>
        <end position="31"/>
    </location>
</feature>
<evidence type="ECO:0000313" key="2">
    <source>
        <dbReference type="EMBL" id="EDY93982.1"/>
    </source>
</evidence>
<keyword evidence="1" id="KW-1133">Transmembrane helix</keyword>
<dbReference type="Proteomes" id="UP000003452">
    <property type="component" value="Unassembled WGS sequence"/>
</dbReference>
<gene>
    <name evidence="2" type="ORF">BACPLE_03425</name>
</gene>
<keyword evidence="1" id="KW-0472">Membrane</keyword>
<sequence length="61" mass="7249">MKAAPVVEDQCYISHYLVTNNLYILYFFLFYSRIYEKTPGLAEKQFRVFDKIGNLKYSGNK</sequence>
<evidence type="ECO:0000256" key="1">
    <source>
        <dbReference type="SAM" id="Phobius"/>
    </source>
</evidence>
<reference evidence="2 3" key="2">
    <citation type="submission" date="2008-08" db="EMBL/GenBank/DDBJ databases">
        <authorList>
            <person name="Fulton L."/>
            <person name="Clifton S."/>
            <person name="Fulton B."/>
            <person name="Xu J."/>
            <person name="Minx P."/>
            <person name="Pepin K.H."/>
            <person name="Johnson M."/>
            <person name="Thiruvilangam P."/>
            <person name="Bhonagiri V."/>
            <person name="Nash W.E."/>
            <person name="Mardis E.R."/>
            <person name="Wilson R.K."/>
        </authorList>
    </citation>
    <scope>NUCLEOTIDE SEQUENCE [LARGE SCALE GENOMIC DNA]</scope>
    <source>
        <strain evidence="3">DSM 17135 / JCM 12973 / M2</strain>
    </source>
</reference>
<keyword evidence="1" id="KW-0812">Transmembrane</keyword>
<comment type="caution">
    <text evidence="2">The sequence shown here is derived from an EMBL/GenBank/DDBJ whole genome shotgun (WGS) entry which is preliminary data.</text>
</comment>
<reference evidence="2 3" key="1">
    <citation type="submission" date="2008-08" db="EMBL/GenBank/DDBJ databases">
        <title>Draft genome sequence of Bacteroides plebeius (DSM 17135).</title>
        <authorList>
            <person name="Sudarsanam P."/>
            <person name="Ley R."/>
            <person name="Guruge J."/>
            <person name="Turnbaugh P.J."/>
            <person name="Mahowald M."/>
            <person name="Liep D."/>
            <person name="Gordon J."/>
        </authorList>
    </citation>
    <scope>NUCLEOTIDE SEQUENCE [LARGE SCALE GENOMIC DNA]</scope>
    <source>
        <strain evidence="3">DSM 17135 / JCM 12973 / M2</strain>
    </source>
</reference>
<evidence type="ECO:0000313" key="3">
    <source>
        <dbReference type="Proteomes" id="UP000003452"/>
    </source>
</evidence>
<dbReference type="AlphaFoldDB" id="B5D333"/>
<dbReference type="HOGENOM" id="CLU_2912914_0_0_10"/>
<protein>
    <submittedName>
        <fullName evidence="2">Uncharacterized protein</fullName>
    </submittedName>
</protein>
<dbReference type="EMBL" id="ABQC02000024">
    <property type="protein sequence ID" value="EDY93982.1"/>
    <property type="molecule type" value="Genomic_DNA"/>
</dbReference>
<name>B5D333_PHOPM</name>
<organism evidence="2 3">
    <name type="scientific">Phocaeicola plebeius (strain DSM 17135 / JCM 12973 / CCUG 54634 / M2)</name>
    <name type="common">Bacteroides plebeius</name>
    <dbReference type="NCBI Taxonomy" id="484018"/>
    <lineage>
        <taxon>Bacteria</taxon>
        <taxon>Pseudomonadati</taxon>
        <taxon>Bacteroidota</taxon>
        <taxon>Bacteroidia</taxon>
        <taxon>Bacteroidales</taxon>
        <taxon>Bacteroidaceae</taxon>
        <taxon>Phocaeicola</taxon>
    </lineage>
</organism>